<evidence type="ECO:0000313" key="4">
    <source>
        <dbReference type="Proteomes" id="UP000294664"/>
    </source>
</evidence>
<dbReference type="AlphaFoldDB" id="A0A4R3LX47"/>
<dbReference type="Gene3D" id="3.90.226.10">
    <property type="entry name" value="2-enoyl-CoA Hydratase, Chain A, domain 1"/>
    <property type="match status" value="1"/>
</dbReference>
<name>A0A4R3LX47_9HYPH</name>
<dbReference type="NCBIfam" id="NF004781">
    <property type="entry name" value="PRK06127.1"/>
    <property type="match status" value="1"/>
</dbReference>
<keyword evidence="2" id="KW-0456">Lyase</keyword>
<comment type="caution">
    <text evidence="3">The sequence shown here is derived from an EMBL/GenBank/DDBJ whole genome shotgun (WGS) entry which is preliminary data.</text>
</comment>
<dbReference type="InterPro" id="IPR014748">
    <property type="entry name" value="Enoyl-CoA_hydra_C"/>
</dbReference>
<dbReference type="CDD" id="cd06558">
    <property type="entry name" value="crotonase-like"/>
    <property type="match status" value="1"/>
</dbReference>
<dbReference type="SUPFAM" id="SSF52096">
    <property type="entry name" value="ClpP/crotonase"/>
    <property type="match status" value="1"/>
</dbReference>
<reference evidence="3 4" key="1">
    <citation type="submission" date="2019-03" db="EMBL/GenBank/DDBJ databases">
        <title>Genomic Encyclopedia of Type Strains, Phase IV (KMG-IV): sequencing the most valuable type-strain genomes for metagenomic binning, comparative biology and taxonomic classification.</title>
        <authorList>
            <person name="Goeker M."/>
        </authorList>
    </citation>
    <scope>NUCLEOTIDE SEQUENCE [LARGE SCALE GENOMIC DNA]</scope>
    <source>
        <strain evidence="3 4">DSM 9035</strain>
    </source>
</reference>
<dbReference type="RefSeq" id="WP_165933747.1">
    <property type="nucleotide sequence ID" value="NZ_SMAI01000007.1"/>
</dbReference>
<dbReference type="InterPro" id="IPR001753">
    <property type="entry name" value="Enoyl-CoA_hydra/iso"/>
</dbReference>
<dbReference type="PANTHER" id="PTHR11941:SF54">
    <property type="entry name" value="ENOYL-COA HYDRATASE, MITOCHONDRIAL"/>
    <property type="match status" value="1"/>
</dbReference>
<dbReference type="GO" id="GO:0006635">
    <property type="term" value="P:fatty acid beta-oxidation"/>
    <property type="evidence" value="ECO:0007669"/>
    <property type="project" value="TreeGrafter"/>
</dbReference>
<dbReference type="InterPro" id="IPR029045">
    <property type="entry name" value="ClpP/crotonase-like_dom_sf"/>
</dbReference>
<organism evidence="3 4">
    <name type="scientific">Aquabacter spiritensis</name>
    <dbReference type="NCBI Taxonomy" id="933073"/>
    <lineage>
        <taxon>Bacteria</taxon>
        <taxon>Pseudomonadati</taxon>
        <taxon>Pseudomonadota</taxon>
        <taxon>Alphaproteobacteria</taxon>
        <taxon>Hyphomicrobiales</taxon>
        <taxon>Xanthobacteraceae</taxon>
        <taxon>Aquabacter</taxon>
    </lineage>
</organism>
<dbReference type="Pfam" id="PF00378">
    <property type="entry name" value="ECH_1"/>
    <property type="match status" value="1"/>
</dbReference>
<accession>A0A4R3LX47</accession>
<sequence>MAELITRRAEGVGTVVLSNPAKHNAMTFDMWRSLPDVLAAFDADPAVRVIVLEGAGEKAFVSGSDISQFESQRTGPDAQKIYNDAVEAAHLAAGRCDKPVIAKIRGICIGGGVGLAASCDVRLCADDARFRIPAARIGIGYPTAGIQRLLPLLGPQNLMDILFSARFFDAAEARRIGLVAHVYPAADFDAQADAWLAQVAENAPLTLRAVKRATAALLAEPNAPPDAAVEAAIAACFGSADYAEGTRAFLEKRRPAFQGR</sequence>
<evidence type="ECO:0000256" key="2">
    <source>
        <dbReference type="ARBA" id="ARBA00023239"/>
    </source>
</evidence>
<dbReference type="GO" id="GO:0016829">
    <property type="term" value="F:lyase activity"/>
    <property type="evidence" value="ECO:0007669"/>
    <property type="project" value="UniProtKB-KW"/>
</dbReference>
<dbReference type="PANTHER" id="PTHR11941">
    <property type="entry name" value="ENOYL-COA HYDRATASE-RELATED"/>
    <property type="match status" value="1"/>
</dbReference>
<dbReference type="Gene3D" id="1.10.12.10">
    <property type="entry name" value="Lyase 2-enoyl-coa Hydratase, Chain A, domain 2"/>
    <property type="match status" value="1"/>
</dbReference>
<gene>
    <name evidence="3" type="ORF">EDC64_107176</name>
</gene>
<evidence type="ECO:0000256" key="1">
    <source>
        <dbReference type="ARBA" id="ARBA00005254"/>
    </source>
</evidence>
<evidence type="ECO:0000313" key="3">
    <source>
        <dbReference type="EMBL" id="TCT04359.1"/>
    </source>
</evidence>
<proteinExistence type="inferred from homology"/>
<comment type="similarity">
    <text evidence="1">Belongs to the enoyl-CoA hydratase/isomerase family.</text>
</comment>
<protein>
    <submittedName>
        <fullName evidence="3">Enoyl-CoA hydratase/carnithine racemase</fullName>
    </submittedName>
</protein>
<dbReference type="EMBL" id="SMAI01000007">
    <property type="protein sequence ID" value="TCT04359.1"/>
    <property type="molecule type" value="Genomic_DNA"/>
</dbReference>
<keyword evidence="4" id="KW-1185">Reference proteome</keyword>
<dbReference type="Proteomes" id="UP000294664">
    <property type="component" value="Unassembled WGS sequence"/>
</dbReference>